<comment type="caution">
    <text evidence="5">The sequence shown here is derived from an EMBL/GenBank/DDBJ whole genome shotgun (WGS) entry which is preliminary data.</text>
</comment>
<evidence type="ECO:0000256" key="1">
    <source>
        <dbReference type="ARBA" id="ARBA00004123"/>
    </source>
</evidence>
<dbReference type="Gene3D" id="1.10.30.10">
    <property type="entry name" value="High mobility group box domain"/>
    <property type="match status" value="1"/>
</dbReference>
<comment type="subcellular location">
    <subcellularLocation>
        <location evidence="1">Nucleus</location>
    </subcellularLocation>
</comment>
<proteinExistence type="inferred from homology"/>
<dbReference type="GO" id="GO:0003677">
    <property type="term" value="F:DNA binding"/>
    <property type="evidence" value="ECO:0007669"/>
    <property type="project" value="UniProtKB-KW"/>
</dbReference>
<organism evidence="5 6">
    <name type="scientific">Brassica carinata</name>
    <name type="common">Ethiopian mustard</name>
    <name type="synonym">Abyssinian cabbage</name>
    <dbReference type="NCBI Taxonomy" id="52824"/>
    <lineage>
        <taxon>Eukaryota</taxon>
        <taxon>Viridiplantae</taxon>
        <taxon>Streptophyta</taxon>
        <taxon>Embryophyta</taxon>
        <taxon>Tracheophyta</taxon>
        <taxon>Spermatophyta</taxon>
        <taxon>Magnoliopsida</taxon>
        <taxon>eudicotyledons</taxon>
        <taxon>Gunneridae</taxon>
        <taxon>Pentapetalae</taxon>
        <taxon>rosids</taxon>
        <taxon>malvids</taxon>
        <taxon>Brassicales</taxon>
        <taxon>Brassicaceae</taxon>
        <taxon>Brassiceae</taxon>
        <taxon>Brassica</taxon>
    </lineage>
</organism>
<protein>
    <submittedName>
        <fullName evidence="5">Uncharacterized protein</fullName>
    </submittedName>
</protein>
<dbReference type="EMBL" id="JAAMPC010000001">
    <property type="protein sequence ID" value="KAG2329229.1"/>
    <property type="molecule type" value="Genomic_DNA"/>
</dbReference>
<evidence type="ECO:0000256" key="3">
    <source>
        <dbReference type="ARBA" id="ARBA00023125"/>
    </source>
</evidence>
<keyword evidence="3" id="KW-0238">DNA-binding</keyword>
<evidence type="ECO:0000256" key="4">
    <source>
        <dbReference type="ARBA" id="ARBA00023242"/>
    </source>
</evidence>
<sequence length="53" mass="6340">MQREDFRQTFKKENPDVKAVSAVRKAPYEEQAAKRKAEYEKQMDAYNKSLEEE</sequence>
<reference evidence="5 6" key="1">
    <citation type="submission" date="2020-02" db="EMBL/GenBank/DDBJ databases">
        <authorList>
            <person name="Ma Q."/>
            <person name="Huang Y."/>
            <person name="Song X."/>
            <person name="Pei D."/>
        </authorList>
    </citation>
    <scope>NUCLEOTIDE SEQUENCE [LARGE SCALE GENOMIC DNA]</scope>
    <source>
        <strain evidence="5">Sxm20200214</strain>
        <tissue evidence="5">Leaf</tissue>
    </source>
</reference>
<dbReference type="Proteomes" id="UP000886595">
    <property type="component" value="Unassembled WGS sequence"/>
</dbReference>
<keyword evidence="4" id="KW-0539">Nucleus</keyword>
<dbReference type="GO" id="GO:0005634">
    <property type="term" value="C:nucleus"/>
    <property type="evidence" value="ECO:0007669"/>
    <property type="project" value="UniProtKB-SubCell"/>
</dbReference>
<dbReference type="SUPFAM" id="SSF47095">
    <property type="entry name" value="HMG-box"/>
    <property type="match status" value="1"/>
</dbReference>
<accession>A0A8X8B8W5</accession>
<dbReference type="InterPro" id="IPR036910">
    <property type="entry name" value="HMG_box_dom_sf"/>
</dbReference>
<evidence type="ECO:0000313" key="6">
    <source>
        <dbReference type="Proteomes" id="UP000886595"/>
    </source>
</evidence>
<name>A0A8X8B8W5_BRACI</name>
<dbReference type="InterPro" id="IPR031061">
    <property type="entry name" value="HMGB_plant"/>
</dbReference>
<comment type="similarity">
    <text evidence="2">Belongs to the HMGB family.</text>
</comment>
<dbReference type="AlphaFoldDB" id="A0A8X8B8W5"/>
<dbReference type="PANTHER" id="PTHR46261">
    <property type="entry name" value="HIGH MOBILITY GROUP B PROTEIN 4-RELATED"/>
    <property type="match status" value="1"/>
</dbReference>
<evidence type="ECO:0000313" key="5">
    <source>
        <dbReference type="EMBL" id="KAG2329229.1"/>
    </source>
</evidence>
<keyword evidence="6" id="KW-1185">Reference proteome</keyword>
<dbReference type="OrthoDB" id="1919336at2759"/>
<gene>
    <name evidence="5" type="ORF">Bca52824_000409</name>
</gene>
<evidence type="ECO:0000256" key="2">
    <source>
        <dbReference type="ARBA" id="ARBA00008774"/>
    </source>
</evidence>
<dbReference type="PANTHER" id="PTHR46261:SF1">
    <property type="entry name" value="HIGH MOBILITY GROUP B PROTEIN 1"/>
    <property type="match status" value="1"/>
</dbReference>